<dbReference type="CDD" id="cd09729">
    <property type="entry name" value="Cse1_I-E"/>
    <property type="match status" value="1"/>
</dbReference>
<proteinExistence type="predicted"/>
<name>A0A545TZ48_9GAMM</name>
<gene>
    <name evidence="1" type="primary">casA</name>
    <name evidence="1" type="ORF">FKG94_06895</name>
</gene>
<accession>A0A545TZ48</accession>
<sequence>MKIRKPLKIKELTVNIADITFDQNDLGRPDLQCARQELAVAILQTFLAPTDHKDWYRLYREPPDKAEIEKRLAPVNKYFALLDPEGPAFMQDLTLEGGEPKPIASLLIDTPGGKTLKDNLDHFVKRGGYSAVCHRCCMIMLYALQSYAPSGGVGHRTGLRGGGPLTTLVEPPEVGATDWQKLWINVLPQSSLQDAYGREYAGTEPGDWTRILPWLQPTRTSERKGSEWYPADIHALHLLWAMPRRIRLDAETLKAGECQSCGCHSEQLITQYKTKNYGNNYDDSCLHPLSPYRTDKKGLRYAIKGKEGGLTYQDWLGISMQNQTPEAEGVSPALVVRDYATKADDYFQQAAFKASLWCFGFDMDNMKARSFYCQRFPLIHLDEVQLDDFHSVVETWLRAAFSAQNALRTYVKEAWFRYAKSVKGTLSQVSAHFWQQTDTAFFAKVAELAEQISRDGAAQSLNVAWWKLLQHHCLKQFDQWALDGPAQDKDMKRIVGAKNKLIKTLNSDKNLKTIKGDRDGQDIPKGV</sequence>
<dbReference type="Pfam" id="PF09481">
    <property type="entry name" value="CRISPR_Cse1"/>
    <property type="match status" value="1"/>
</dbReference>
<dbReference type="InterPro" id="IPR013381">
    <property type="entry name" value="CRISPR-assoc_prot_Cse1"/>
</dbReference>
<dbReference type="OrthoDB" id="5392377at2"/>
<reference evidence="1 2" key="1">
    <citation type="submission" date="2019-06" db="EMBL/GenBank/DDBJ databases">
        <title>Whole genome sequence for Cellvibrionaceae sp. R142.</title>
        <authorList>
            <person name="Wang G."/>
        </authorList>
    </citation>
    <scope>NUCLEOTIDE SEQUENCE [LARGE SCALE GENOMIC DNA]</scope>
    <source>
        <strain evidence="1 2">R142</strain>
    </source>
</reference>
<dbReference type="Proteomes" id="UP000319732">
    <property type="component" value="Unassembled WGS sequence"/>
</dbReference>
<evidence type="ECO:0000313" key="1">
    <source>
        <dbReference type="EMBL" id="TQV82463.1"/>
    </source>
</evidence>
<evidence type="ECO:0000313" key="2">
    <source>
        <dbReference type="Proteomes" id="UP000319732"/>
    </source>
</evidence>
<comment type="caution">
    <text evidence="1">The sequence shown here is derived from an EMBL/GenBank/DDBJ whole genome shotgun (WGS) entry which is preliminary data.</text>
</comment>
<keyword evidence="2" id="KW-1185">Reference proteome</keyword>
<protein>
    <submittedName>
        <fullName evidence="1">Type I-E CRISPR-associated protein Cse1/CasA</fullName>
    </submittedName>
</protein>
<dbReference type="AlphaFoldDB" id="A0A545TZ48"/>
<dbReference type="EMBL" id="VHSG01000007">
    <property type="protein sequence ID" value="TQV82463.1"/>
    <property type="molecule type" value="Genomic_DNA"/>
</dbReference>
<organism evidence="1 2">
    <name type="scientific">Exilibacterium tricleocarpae</name>
    <dbReference type="NCBI Taxonomy" id="2591008"/>
    <lineage>
        <taxon>Bacteria</taxon>
        <taxon>Pseudomonadati</taxon>
        <taxon>Pseudomonadota</taxon>
        <taxon>Gammaproteobacteria</taxon>
        <taxon>Cellvibrionales</taxon>
        <taxon>Cellvibrionaceae</taxon>
        <taxon>Exilibacterium</taxon>
    </lineage>
</organism>
<dbReference type="NCBIfam" id="TIGR02547">
    <property type="entry name" value="casA_cse1"/>
    <property type="match status" value="1"/>
</dbReference>